<sequence length="44" mass="4788">MFGLILFVVRYGNERCLCCWRCDDARRGVASAAGGHTVGVQIVS</sequence>
<protein>
    <submittedName>
        <fullName evidence="1">Uncharacterized protein MANES_09G147700</fullName>
    </submittedName>
</protein>
<accession>A0A2P2P2M4</accession>
<dbReference type="EMBL" id="GGEC01068493">
    <property type="protein sequence ID" value="MBX48977.1"/>
    <property type="molecule type" value="Transcribed_RNA"/>
</dbReference>
<dbReference type="AlphaFoldDB" id="A0A2P2P2M4"/>
<proteinExistence type="predicted"/>
<organism evidence="1">
    <name type="scientific">Rhizophora mucronata</name>
    <name type="common">Asiatic mangrove</name>
    <dbReference type="NCBI Taxonomy" id="61149"/>
    <lineage>
        <taxon>Eukaryota</taxon>
        <taxon>Viridiplantae</taxon>
        <taxon>Streptophyta</taxon>
        <taxon>Embryophyta</taxon>
        <taxon>Tracheophyta</taxon>
        <taxon>Spermatophyta</taxon>
        <taxon>Magnoliopsida</taxon>
        <taxon>eudicotyledons</taxon>
        <taxon>Gunneridae</taxon>
        <taxon>Pentapetalae</taxon>
        <taxon>rosids</taxon>
        <taxon>fabids</taxon>
        <taxon>Malpighiales</taxon>
        <taxon>Rhizophoraceae</taxon>
        <taxon>Rhizophora</taxon>
    </lineage>
</organism>
<evidence type="ECO:0000313" key="1">
    <source>
        <dbReference type="EMBL" id="MBX48977.1"/>
    </source>
</evidence>
<reference evidence="1" key="1">
    <citation type="submission" date="2018-02" db="EMBL/GenBank/DDBJ databases">
        <title>Rhizophora mucronata_Transcriptome.</title>
        <authorList>
            <person name="Meera S.P."/>
            <person name="Sreeshan A."/>
            <person name="Augustine A."/>
        </authorList>
    </citation>
    <scope>NUCLEOTIDE SEQUENCE</scope>
    <source>
        <tissue evidence="1">Leaf</tissue>
    </source>
</reference>
<name>A0A2P2P2M4_RHIMU</name>